<dbReference type="GeneID" id="63781243"/>
<evidence type="ECO:0000256" key="1">
    <source>
        <dbReference type="ARBA" id="ARBA00010040"/>
    </source>
</evidence>
<dbReference type="Proteomes" id="UP000193689">
    <property type="component" value="Unassembled WGS sequence"/>
</dbReference>
<dbReference type="PANTHER" id="PTHR42776">
    <property type="entry name" value="SERINE PEPTIDASE S9 FAMILY MEMBER"/>
    <property type="match status" value="1"/>
</dbReference>
<reference evidence="5 6" key="1">
    <citation type="submission" date="2016-07" db="EMBL/GenBank/DDBJ databases">
        <title>Pervasive Adenine N6-methylation of Active Genes in Fungi.</title>
        <authorList>
            <consortium name="DOE Joint Genome Institute"/>
            <person name="Mondo S.J."/>
            <person name="Dannebaum R.O."/>
            <person name="Kuo R.C."/>
            <person name="Labutti K."/>
            <person name="Haridas S."/>
            <person name="Kuo A."/>
            <person name="Salamov A."/>
            <person name="Ahrendt S.R."/>
            <person name="Lipzen A."/>
            <person name="Sullivan W."/>
            <person name="Andreopoulos W.B."/>
            <person name="Clum A."/>
            <person name="Lindquist E."/>
            <person name="Daum C."/>
            <person name="Ramamoorthy G.K."/>
            <person name="Gryganskyi A."/>
            <person name="Culley D."/>
            <person name="Magnuson J.K."/>
            <person name="James T.Y."/>
            <person name="O'Malley M.A."/>
            <person name="Stajich J.E."/>
            <person name="Spatafora J.W."/>
            <person name="Visel A."/>
            <person name="Grigoriev I.V."/>
        </authorList>
    </citation>
    <scope>NUCLEOTIDE SEQUENCE [LARGE SCALE GENOMIC DNA]</scope>
    <source>
        <strain evidence="5 6">CBS 129021</strain>
    </source>
</reference>
<gene>
    <name evidence="5" type="ORF">BCR38DRAFT_511262</name>
</gene>
<evidence type="ECO:0000313" key="6">
    <source>
        <dbReference type="Proteomes" id="UP000193689"/>
    </source>
</evidence>
<keyword evidence="6" id="KW-1185">Reference proteome</keyword>
<accession>A0A1Y2E2K4</accession>
<dbReference type="AlphaFoldDB" id="A0A1Y2E2K4"/>
<proteinExistence type="inferred from homology"/>
<protein>
    <recommendedName>
        <fullName evidence="3">Dipeptidyl-peptidase V</fullName>
    </recommendedName>
</protein>
<dbReference type="GO" id="GO:0006508">
    <property type="term" value="P:proteolysis"/>
    <property type="evidence" value="ECO:0007669"/>
    <property type="project" value="InterPro"/>
</dbReference>
<feature type="domain" description="Peptidase S9 prolyl oligopeptidase catalytic" evidence="4">
    <location>
        <begin position="68"/>
        <end position="135"/>
    </location>
</feature>
<comment type="similarity">
    <text evidence="1">Belongs to the peptidase S9C family.</text>
</comment>
<name>A0A1Y2E2K4_9PEZI</name>
<dbReference type="OrthoDB" id="4613786at2759"/>
<dbReference type="GO" id="GO:0004252">
    <property type="term" value="F:serine-type endopeptidase activity"/>
    <property type="evidence" value="ECO:0007669"/>
    <property type="project" value="TreeGrafter"/>
</dbReference>
<organism evidence="5 6">
    <name type="scientific">Pseudomassariella vexata</name>
    <dbReference type="NCBI Taxonomy" id="1141098"/>
    <lineage>
        <taxon>Eukaryota</taxon>
        <taxon>Fungi</taxon>
        <taxon>Dikarya</taxon>
        <taxon>Ascomycota</taxon>
        <taxon>Pezizomycotina</taxon>
        <taxon>Sordariomycetes</taxon>
        <taxon>Xylariomycetidae</taxon>
        <taxon>Amphisphaeriales</taxon>
        <taxon>Pseudomassariaceae</taxon>
        <taxon>Pseudomassariella</taxon>
    </lineage>
</organism>
<dbReference type="PANTHER" id="PTHR42776:SF27">
    <property type="entry name" value="DIPEPTIDYL PEPTIDASE FAMILY MEMBER 6"/>
    <property type="match status" value="1"/>
</dbReference>
<dbReference type="SUPFAM" id="SSF53474">
    <property type="entry name" value="alpha/beta-Hydrolases"/>
    <property type="match status" value="1"/>
</dbReference>
<evidence type="ECO:0000259" key="4">
    <source>
        <dbReference type="Pfam" id="PF00326"/>
    </source>
</evidence>
<sequence>MTQHVIVSGYADKSQLLVGGWSQGGYLSYLSSAQLVGTAPWRTKKDDVSTRTGSALCEFKGAAEAGTIPPMLILHGEKDGRVPITQAWGFRRALDEAGLPFEFVTYPREGHHFTERKHIEDLLERVMRFVRAHLDPVSGT</sequence>
<evidence type="ECO:0000256" key="2">
    <source>
        <dbReference type="ARBA" id="ARBA00022801"/>
    </source>
</evidence>
<evidence type="ECO:0000256" key="3">
    <source>
        <dbReference type="ARBA" id="ARBA00032829"/>
    </source>
</evidence>
<dbReference type="RefSeq" id="XP_040716745.1">
    <property type="nucleotide sequence ID" value="XM_040865031.1"/>
</dbReference>
<keyword evidence="2 5" id="KW-0378">Hydrolase</keyword>
<dbReference type="Pfam" id="PF00326">
    <property type="entry name" value="Peptidase_S9"/>
    <property type="match status" value="1"/>
</dbReference>
<dbReference type="InterPro" id="IPR001375">
    <property type="entry name" value="Peptidase_S9_cat"/>
</dbReference>
<dbReference type="InterPro" id="IPR029058">
    <property type="entry name" value="AB_hydrolase_fold"/>
</dbReference>
<dbReference type="EMBL" id="MCFJ01000005">
    <property type="protein sequence ID" value="ORY65781.1"/>
    <property type="molecule type" value="Genomic_DNA"/>
</dbReference>
<comment type="caution">
    <text evidence="5">The sequence shown here is derived from an EMBL/GenBank/DDBJ whole genome shotgun (WGS) entry which is preliminary data.</text>
</comment>
<evidence type="ECO:0000313" key="5">
    <source>
        <dbReference type="EMBL" id="ORY65781.1"/>
    </source>
</evidence>
<dbReference type="Gene3D" id="3.40.50.1820">
    <property type="entry name" value="alpha/beta hydrolase"/>
    <property type="match status" value="1"/>
</dbReference>
<dbReference type="InParanoid" id="A0A1Y2E2K4"/>